<feature type="compositionally biased region" description="Low complexity" evidence="1">
    <location>
        <begin position="489"/>
        <end position="500"/>
    </location>
</feature>
<dbReference type="InterPro" id="IPR011009">
    <property type="entry name" value="Kinase-like_dom_sf"/>
</dbReference>
<dbReference type="SUPFAM" id="SSF56112">
    <property type="entry name" value="Protein kinase-like (PK-like)"/>
    <property type="match status" value="1"/>
</dbReference>
<evidence type="ECO:0000313" key="2">
    <source>
        <dbReference type="EMBL" id="KAJ9612410.1"/>
    </source>
</evidence>
<feature type="region of interest" description="Disordered" evidence="1">
    <location>
        <begin position="201"/>
        <end position="223"/>
    </location>
</feature>
<evidence type="ECO:0000256" key="1">
    <source>
        <dbReference type="SAM" id="MobiDB-lite"/>
    </source>
</evidence>
<gene>
    <name evidence="2" type="ORF">H2200_004007</name>
</gene>
<keyword evidence="3" id="KW-1185">Reference proteome</keyword>
<feature type="compositionally biased region" description="Polar residues" evidence="1">
    <location>
        <begin position="387"/>
        <end position="403"/>
    </location>
</feature>
<evidence type="ECO:0008006" key="4">
    <source>
        <dbReference type="Google" id="ProtNLM"/>
    </source>
</evidence>
<dbReference type="EMBL" id="JAPDRK010000005">
    <property type="protein sequence ID" value="KAJ9612410.1"/>
    <property type="molecule type" value="Genomic_DNA"/>
</dbReference>
<feature type="region of interest" description="Disordered" evidence="1">
    <location>
        <begin position="482"/>
        <end position="520"/>
    </location>
</feature>
<reference evidence="2" key="1">
    <citation type="submission" date="2022-10" db="EMBL/GenBank/DDBJ databases">
        <title>Culturing micro-colonial fungi from biological soil crusts in the Mojave desert and describing Neophaeococcomyces mojavensis, and introducing the new genera and species Taxawa tesnikishii.</title>
        <authorList>
            <person name="Kurbessoian T."/>
            <person name="Stajich J.E."/>
        </authorList>
    </citation>
    <scope>NUCLEOTIDE SEQUENCE</scope>
    <source>
        <strain evidence="2">TK_41</strain>
    </source>
</reference>
<proteinExistence type="predicted"/>
<accession>A0AA39CL94</accession>
<sequence length="547" mass="61981">MAPEKYAIYFPELSKDCLTHEGYLWIRTLGEGVEGTVVLVRSVTDGQLFARKIMKDIRVSKRKEAKSLVMVSKYCNGGTLEDFSNTFADGERPRSELSESILWHLFTAQLETISFFHNGSPPLGRLDSHMQNIFLHFPDKSSKFPEFYVGDLGQLELVERQRSYESMLHDDLENLQKNLAYLSKFVRRSLSEDDYVDIDEVGYDDEDEDEDAEENEEGKKGRKRWSKAFHEALDLLHEVWRAALKLKSPGKFSEAEYSRHPAFVKLEQLRKIAAAAAEEYRAKDTDEVDFSWARQKVGNPELYSTKEALLQDCKGDQLGGPFQLARVDAETFSVLDIEETQYGITFPRETDVGDPDARYNFLESDLITDPLEESAPASNFDEYDSDSCPSSNEDVPAEQSASDSDLDESEPEGHDNFGQSGGKPVEGWLAAQARWRESNRDNGDVIIKRGHAKNLWAEFRATGYVPGVRIVYVPFTDAELRAQTEPEKTTPTSETPSTNSGAPKPKPAQKKDKVTKPQRTQLWHRCNRHKRLHLIADCLNDLLGGTT</sequence>
<dbReference type="Gene3D" id="3.30.200.20">
    <property type="entry name" value="Phosphorylase Kinase, domain 1"/>
    <property type="match status" value="1"/>
</dbReference>
<organism evidence="2 3">
    <name type="scientific">Cladophialophora chaetospira</name>
    <dbReference type="NCBI Taxonomy" id="386627"/>
    <lineage>
        <taxon>Eukaryota</taxon>
        <taxon>Fungi</taxon>
        <taxon>Dikarya</taxon>
        <taxon>Ascomycota</taxon>
        <taxon>Pezizomycotina</taxon>
        <taxon>Eurotiomycetes</taxon>
        <taxon>Chaetothyriomycetidae</taxon>
        <taxon>Chaetothyriales</taxon>
        <taxon>Herpotrichiellaceae</taxon>
        <taxon>Cladophialophora</taxon>
    </lineage>
</organism>
<name>A0AA39CL94_9EURO</name>
<feature type="region of interest" description="Disordered" evidence="1">
    <location>
        <begin position="375"/>
        <end position="425"/>
    </location>
</feature>
<dbReference type="AlphaFoldDB" id="A0AA39CL94"/>
<feature type="compositionally biased region" description="Acidic residues" evidence="1">
    <location>
        <begin position="201"/>
        <end position="216"/>
    </location>
</feature>
<comment type="caution">
    <text evidence="2">The sequence shown here is derived from an EMBL/GenBank/DDBJ whole genome shotgun (WGS) entry which is preliminary data.</text>
</comment>
<evidence type="ECO:0000313" key="3">
    <source>
        <dbReference type="Proteomes" id="UP001172673"/>
    </source>
</evidence>
<dbReference type="Proteomes" id="UP001172673">
    <property type="component" value="Unassembled WGS sequence"/>
</dbReference>
<protein>
    <recommendedName>
        <fullName evidence="4">Protein kinase domain-containing protein</fullName>
    </recommendedName>
</protein>